<accession>A0A1Y5I3C0</accession>
<dbReference type="SUPFAM" id="SSF64356">
    <property type="entry name" value="SNARE-like"/>
    <property type="match status" value="1"/>
</dbReference>
<dbReference type="PIRSF" id="PIRSF015588">
    <property type="entry name" value="AP_complex_sigma"/>
    <property type="match status" value="1"/>
</dbReference>
<comment type="subcellular location">
    <subcellularLocation>
        <location evidence="1">Endomembrane system</location>
    </subcellularLocation>
</comment>
<dbReference type="eggNOG" id="KOG0934">
    <property type="taxonomic scope" value="Eukaryota"/>
</dbReference>
<evidence type="ECO:0000256" key="4">
    <source>
        <dbReference type="ARBA" id="ARBA00022927"/>
    </source>
</evidence>
<name>A0A1Y5I3C0_OSTTA</name>
<evidence type="ECO:0000256" key="5">
    <source>
        <dbReference type="ARBA" id="ARBA00023136"/>
    </source>
</evidence>
<evidence type="ECO:0000256" key="2">
    <source>
        <dbReference type="ARBA" id="ARBA00006972"/>
    </source>
</evidence>
<dbReference type="GO" id="GO:0012505">
    <property type="term" value="C:endomembrane system"/>
    <property type="evidence" value="ECO:0007669"/>
    <property type="project" value="UniProtKB-SubCell"/>
</dbReference>
<keyword evidence="3 6" id="KW-0813">Transport</keyword>
<organism evidence="8">
    <name type="scientific">Ostreococcus tauri</name>
    <name type="common">Marine green alga</name>
    <dbReference type="NCBI Taxonomy" id="70448"/>
    <lineage>
        <taxon>Eukaryota</taxon>
        <taxon>Viridiplantae</taxon>
        <taxon>Chlorophyta</taxon>
        <taxon>Mamiellophyceae</taxon>
        <taxon>Mamiellales</taxon>
        <taxon>Bathycoccaceae</taxon>
        <taxon>Ostreococcus</taxon>
    </lineage>
</organism>
<dbReference type="InterPro" id="IPR016635">
    <property type="entry name" value="AP_complex_ssu"/>
</dbReference>
<proteinExistence type="inferred from homology"/>
<reference evidence="8" key="1">
    <citation type="submission" date="2017-04" db="EMBL/GenBank/DDBJ databases">
        <title>Population genomics of picophytoplankton unveils novel chromosome hypervariability.</title>
        <authorList>
            <consortium name="DOE Joint Genome Institute"/>
            <person name="Blanc-Mathieu R."/>
            <person name="Krasovec M."/>
            <person name="Hebrard M."/>
            <person name="Yau S."/>
            <person name="Desgranges E."/>
            <person name="Martin J."/>
            <person name="Schackwitz W."/>
            <person name="Kuo A."/>
            <person name="Salin G."/>
            <person name="Donnadieu C."/>
            <person name="Desdevises Y."/>
            <person name="Sanchez-Ferandin S."/>
            <person name="Moreau H."/>
            <person name="Rivals E."/>
            <person name="Grigoriev I.V."/>
            <person name="Grimsley N."/>
            <person name="Eyre-Walker A."/>
            <person name="Piganeau G."/>
        </authorList>
    </citation>
    <scope>NUCLEOTIDE SEQUENCE [LARGE SCALE GENOMIC DNA]</scope>
    <source>
        <strain evidence="8">RCC 1115</strain>
    </source>
</reference>
<comment type="similarity">
    <text evidence="2 6">Belongs to the adaptor complexes small subunit family.</text>
</comment>
<dbReference type="GO" id="GO:0005737">
    <property type="term" value="C:cytoplasm"/>
    <property type="evidence" value="ECO:0007669"/>
    <property type="project" value="UniProtKB-ARBA"/>
</dbReference>
<dbReference type="PANTHER" id="PTHR11753">
    <property type="entry name" value="ADAPTOR COMPLEXES SMALL SUBUNIT FAMILY"/>
    <property type="match status" value="1"/>
</dbReference>
<evidence type="ECO:0000259" key="7">
    <source>
        <dbReference type="Pfam" id="PF01217"/>
    </source>
</evidence>
<dbReference type="CDD" id="cd14832">
    <property type="entry name" value="AP4_sigma"/>
    <property type="match status" value="1"/>
</dbReference>
<feature type="domain" description="AP complex mu/sigma subunit" evidence="7">
    <location>
        <begin position="25"/>
        <end position="157"/>
    </location>
</feature>
<evidence type="ECO:0000256" key="3">
    <source>
        <dbReference type="ARBA" id="ARBA00022448"/>
    </source>
</evidence>
<protein>
    <recommendedName>
        <fullName evidence="6">AP complex subunit sigma</fullName>
    </recommendedName>
</protein>
<dbReference type="Proteomes" id="UP000195557">
    <property type="component" value="Unassembled WGS sequence"/>
</dbReference>
<evidence type="ECO:0000256" key="6">
    <source>
        <dbReference type="PIRNR" id="PIRNR015588"/>
    </source>
</evidence>
<evidence type="ECO:0000256" key="1">
    <source>
        <dbReference type="ARBA" id="ARBA00004308"/>
    </source>
</evidence>
<evidence type="ECO:0000313" key="8">
    <source>
        <dbReference type="EMBL" id="OUS43217.1"/>
    </source>
</evidence>
<dbReference type="AlphaFoldDB" id="A0A1Y5I3C0"/>
<dbReference type="InterPro" id="IPR022775">
    <property type="entry name" value="AP_mu_sigma_su"/>
</dbReference>
<feature type="non-terminal residue" evidence="8">
    <location>
        <position position="1"/>
    </location>
</feature>
<dbReference type="Pfam" id="PF01217">
    <property type="entry name" value="Clat_adaptor_s"/>
    <property type="match status" value="1"/>
</dbReference>
<keyword evidence="4 6" id="KW-0653">Protein transport</keyword>
<dbReference type="FunFam" id="3.30.450.60:FF:000010">
    <property type="entry name" value="AP complex subunit sigma"/>
    <property type="match status" value="1"/>
</dbReference>
<keyword evidence="5 6" id="KW-0472">Membrane</keyword>
<dbReference type="GO" id="GO:0006886">
    <property type="term" value="P:intracellular protein transport"/>
    <property type="evidence" value="ECO:0007669"/>
    <property type="project" value="UniProtKB-UniRule"/>
</dbReference>
<dbReference type="InterPro" id="IPR011012">
    <property type="entry name" value="Longin-like_dom_sf"/>
</dbReference>
<sequence length="172" mass="19816">MREWDDATFISTPAPPRATRTSMGIRFMLLVNKLGQTRLARYYDGTPTERSARNQLEGEIVRRCLARGAKECSFVEHREFKLAYRRYASLFFIVGCDGEENELAMLEFAHCAVETLDRHFGNVCELDIMMHLDKVHCILEEMVMCGEIVETNKLLVTQEACKQIDVQEKGYP</sequence>
<dbReference type="Gene3D" id="3.30.450.60">
    <property type="match status" value="1"/>
</dbReference>
<dbReference type="EMBL" id="KZ155832">
    <property type="protein sequence ID" value="OUS43217.1"/>
    <property type="molecule type" value="Genomic_DNA"/>
</dbReference>
<gene>
    <name evidence="8" type="ORF">BE221DRAFT_24497</name>
</gene>